<dbReference type="CDD" id="cd12912">
    <property type="entry name" value="PDC2_MCP_like"/>
    <property type="match status" value="1"/>
</dbReference>
<evidence type="ECO:0000256" key="1">
    <source>
        <dbReference type="ARBA" id="ARBA00022801"/>
    </source>
</evidence>
<dbReference type="GO" id="GO:0016791">
    <property type="term" value="F:phosphatase activity"/>
    <property type="evidence" value="ECO:0007669"/>
    <property type="project" value="TreeGrafter"/>
</dbReference>
<evidence type="ECO:0000259" key="3">
    <source>
        <dbReference type="PROSITE" id="PS50885"/>
    </source>
</evidence>
<dbReference type="AlphaFoldDB" id="A0A9W6FRM2"/>
<reference evidence="4" key="1">
    <citation type="submission" date="2022-12" db="EMBL/GenBank/DDBJ databases">
        <title>Reference genome sequencing for broad-spectrum identification of bacterial and archaeal isolates by mass spectrometry.</title>
        <authorList>
            <person name="Sekiguchi Y."/>
            <person name="Tourlousse D.M."/>
        </authorList>
    </citation>
    <scope>NUCLEOTIDE SEQUENCE</scope>
    <source>
        <strain evidence="4">ASRB1</strain>
    </source>
</reference>
<dbReference type="Gene3D" id="3.30.450.20">
    <property type="entry name" value="PAS domain"/>
    <property type="match status" value="1"/>
</dbReference>
<evidence type="ECO:0000256" key="2">
    <source>
        <dbReference type="SAM" id="Phobius"/>
    </source>
</evidence>
<keyword evidence="2" id="KW-0812">Transmembrane</keyword>
<dbReference type="Gene3D" id="3.60.40.10">
    <property type="entry name" value="PPM-type phosphatase domain"/>
    <property type="match status" value="1"/>
</dbReference>
<comment type="caution">
    <text evidence="4">The sequence shown here is derived from an EMBL/GenBank/DDBJ whole genome shotgun (WGS) entry which is preliminary data.</text>
</comment>
<dbReference type="Pfam" id="PF07228">
    <property type="entry name" value="SpoIIE"/>
    <property type="match status" value="1"/>
</dbReference>
<dbReference type="RefSeq" id="WP_281792156.1">
    <property type="nucleotide sequence ID" value="NZ_BSDR01000001.1"/>
</dbReference>
<dbReference type="SMART" id="SM00331">
    <property type="entry name" value="PP2C_SIG"/>
    <property type="match status" value="1"/>
</dbReference>
<dbReference type="Pfam" id="PF00672">
    <property type="entry name" value="HAMP"/>
    <property type="match status" value="1"/>
</dbReference>
<keyword evidence="2" id="KW-1133">Transmembrane helix</keyword>
<evidence type="ECO:0000313" key="5">
    <source>
        <dbReference type="Proteomes" id="UP001144372"/>
    </source>
</evidence>
<evidence type="ECO:0000313" key="4">
    <source>
        <dbReference type="EMBL" id="GLI33139.1"/>
    </source>
</evidence>
<dbReference type="Gene3D" id="1.10.8.500">
    <property type="entry name" value="HAMP domain in histidine kinase"/>
    <property type="match status" value="1"/>
</dbReference>
<dbReference type="CDD" id="cd06225">
    <property type="entry name" value="HAMP"/>
    <property type="match status" value="1"/>
</dbReference>
<dbReference type="PANTHER" id="PTHR43156:SF9">
    <property type="entry name" value="HAMP DOMAIN-CONTAINING PROTEIN"/>
    <property type="match status" value="1"/>
</dbReference>
<accession>A0A9W6FRM2</accession>
<organism evidence="4 5">
    <name type="scientific">Desulforhabdus amnigena</name>
    <dbReference type="NCBI Taxonomy" id="40218"/>
    <lineage>
        <taxon>Bacteria</taxon>
        <taxon>Pseudomonadati</taxon>
        <taxon>Thermodesulfobacteriota</taxon>
        <taxon>Syntrophobacteria</taxon>
        <taxon>Syntrophobacterales</taxon>
        <taxon>Syntrophobacteraceae</taxon>
        <taxon>Desulforhabdus</taxon>
    </lineage>
</organism>
<sequence length="669" mass="76288">MRTLKSKFTLITCLVFLIIGSLTLIAFYMGTDRIIRDLGTKFAIKHALLEKNKILSVIDREVALALKMADDRILKDWCRDEEDENLRKLAFEALESYRNIFRDKSYFIAVRNSKRYYVYDTKAQKVDITLLSEKKPADRWFFDALQKVDTFILNVDYNAIINDSKVWINAVLKDENGYKIGVSGSGIDISDFINEITLSKDKGISAILVDRAGIIQAHPNREYVKHNATVWEDEKKLMVYRLMGNQEDKDRLTQAIEDLSLEKREVETFPMTLEGKRYLAAVTYMKGIGWYNVVLMDVSQILKITNFLPIIAVVLLSLFLMPLIVTAMLNKIVLRPLSNLTDASRRVSQGEYDFSLPAARNDEIGQLTVAFNTMTATVLDYTRNLENKIQERTTELSNAYHKLQEAQKQIMDSIDYARLIQSSILPRTSLFDRYLEEYFILYMPRDIVGGDFYYFREVGERFLIAVIDCTGHGVPGALITMTVNALLNHIPDAVCVEDPARNLGELNHLIRNTLYHDTSDLLIDKGLDIGLCLCIPEEAKIVFAGAGISLYHFDGNRVSEIKGDRKRIGYKTLAEEFSYTNHELNVRKGTQLYLTTDGILDQAGGAKGFSMGRGRFMEMIQSFAFLPMKQQEEMYRRELAEYRGGAPQRDDILFLGFSMMTGGKTNGDA</sequence>
<dbReference type="SUPFAM" id="SSF158472">
    <property type="entry name" value="HAMP domain-like"/>
    <property type="match status" value="1"/>
</dbReference>
<dbReference type="PANTHER" id="PTHR43156">
    <property type="entry name" value="STAGE II SPORULATION PROTEIN E-RELATED"/>
    <property type="match status" value="1"/>
</dbReference>
<keyword evidence="1" id="KW-0378">Hydrolase</keyword>
<proteinExistence type="predicted"/>
<gene>
    <name evidence="4" type="ORF">DAMNIGENAA_05720</name>
</gene>
<dbReference type="GO" id="GO:0016020">
    <property type="term" value="C:membrane"/>
    <property type="evidence" value="ECO:0007669"/>
    <property type="project" value="InterPro"/>
</dbReference>
<feature type="domain" description="HAMP" evidence="3">
    <location>
        <begin position="331"/>
        <end position="383"/>
    </location>
</feature>
<dbReference type="PROSITE" id="PS50885">
    <property type="entry name" value="HAMP"/>
    <property type="match status" value="1"/>
</dbReference>
<dbReference type="InterPro" id="IPR001932">
    <property type="entry name" value="PPM-type_phosphatase-like_dom"/>
</dbReference>
<keyword evidence="2" id="KW-0472">Membrane</keyword>
<name>A0A9W6FRM2_9BACT</name>
<feature type="transmembrane region" description="Helical" evidence="2">
    <location>
        <begin position="307"/>
        <end position="329"/>
    </location>
</feature>
<dbReference type="Proteomes" id="UP001144372">
    <property type="component" value="Unassembled WGS sequence"/>
</dbReference>
<dbReference type="InterPro" id="IPR036457">
    <property type="entry name" value="PPM-type-like_dom_sf"/>
</dbReference>
<dbReference type="InterPro" id="IPR052016">
    <property type="entry name" value="Bact_Sigma-Reg"/>
</dbReference>
<dbReference type="EMBL" id="BSDR01000001">
    <property type="protein sequence ID" value="GLI33139.1"/>
    <property type="molecule type" value="Genomic_DNA"/>
</dbReference>
<dbReference type="SMART" id="SM00304">
    <property type="entry name" value="HAMP"/>
    <property type="match status" value="1"/>
</dbReference>
<dbReference type="InterPro" id="IPR003660">
    <property type="entry name" value="HAMP_dom"/>
</dbReference>
<feature type="transmembrane region" description="Helical" evidence="2">
    <location>
        <begin position="7"/>
        <end position="29"/>
    </location>
</feature>
<keyword evidence="5" id="KW-1185">Reference proteome</keyword>
<protein>
    <recommendedName>
        <fullName evidence="3">HAMP domain-containing protein</fullName>
    </recommendedName>
</protein>
<dbReference type="GO" id="GO:0007165">
    <property type="term" value="P:signal transduction"/>
    <property type="evidence" value="ECO:0007669"/>
    <property type="project" value="InterPro"/>
</dbReference>